<sequence length="52" mass="5649">MGKGGETNELREIASPPAHQPPPRLPPQPNTKVCSSRLVRLQAAGLWFQVTS</sequence>
<protein>
    <submittedName>
        <fullName evidence="2">Uncharacterized protein</fullName>
    </submittedName>
</protein>
<dbReference type="AlphaFoldDB" id="A0A2P2J3Q6"/>
<evidence type="ECO:0000256" key="1">
    <source>
        <dbReference type="SAM" id="MobiDB-lite"/>
    </source>
</evidence>
<dbReference type="EMBL" id="GGEC01007635">
    <property type="protein sequence ID" value="MBW88118.1"/>
    <property type="molecule type" value="Transcribed_RNA"/>
</dbReference>
<accession>A0A2P2J3Q6</accession>
<feature type="region of interest" description="Disordered" evidence="1">
    <location>
        <begin position="1"/>
        <end position="32"/>
    </location>
</feature>
<feature type="compositionally biased region" description="Pro residues" evidence="1">
    <location>
        <begin position="18"/>
        <end position="29"/>
    </location>
</feature>
<reference evidence="2" key="1">
    <citation type="submission" date="2018-02" db="EMBL/GenBank/DDBJ databases">
        <title>Rhizophora mucronata_Transcriptome.</title>
        <authorList>
            <person name="Meera S.P."/>
            <person name="Sreeshan A."/>
            <person name="Augustine A."/>
        </authorList>
    </citation>
    <scope>NUCLEOTIDE SEQUENCE</scope>
    <source>
        <tissue evidence="2">Leaf</tissue>
    </source>
</reference>
<organism evidence="2">
    <name type="scientific">Rhizophora mucronata</name>
    <name type="common">Asiatic mangrove</name>
    <dbReference type="NCBI Taxonomy" id="61149"/>
    <lineage>
        <taxon>Eukaryota</taxon>
        <taxon>Viridiplantae</taxon>
        <taxon>Streptophyta</taxon>
        <taxon>Embryophyta</taxon>
        <taxon>Tracheophyta</taxon>
        <taxon>Spermatophyta</taxon>
        <taxon>Magnoliopsida</taxon>
        <taxon>eudicotyledons</taxon>
        <taxon>Gunneridae</taxon>
        <taxon>Pentapetalae</taxon>
        <taxon>rosids</taxon>
        <taxon>fabids</taxon>
        <taxon>Malpighiales</taxon>
        <taxon>Rhizophoraceae</taxon>
        <taxon>Rhizophora</taxon>
    </lineage>
</organism>
<evidence type="ECO:0000313" key="2">
    <source>
        <dbReference type="EMBL" id="MBW88118.1"/>
    </source>
</evidence>
<name>A0A2P2J3Q6_RHIMU</name>
<feature type="compositionally biased region" description="Basic and acidic residues" evidence="1">
    <location>
        <begin position="1"/>
        <end position="12"/>
    </location>
</feature>
<proteinExistence type="predicted"/>